<name>A0ABQ4RX65_9HYPH</name>
<dbReference type="RefSeq" id="WP_238243954.1">
    <property type="nucleotide sequence ID" value="NZ_BPQP01000029.1"/>
</dbReference>
<comment type="caution">
    <text evidence="1">The sequence shown here is derived from an EMBL/GenBank/DDBJ whole genome shotgun (WGS) entry which is preliminary data.</text>
</comment>
<dbReference type="Proteomes" id="UP001055125">
    <property type="component" value="Unassembled WGS sequence"/>
</dbReference>
<protein>
    <submittedName>
        <fullName evidence="1">Uncharacterized protein</fullName>
    </submittedName>
</protein>
<accession>A0ABQ4RX65</accession>
<organism evidence="1 2">
    <name type="scientific">Methylobacterium iners</name>
    <dbReference type="NCBI Taxonomy" id="418707"/>
    <lineage>
        <taxon>Bacteria</taxon>
        <taxon>Pseudomonadati</taxon>
        <taxon>Pseudomonadota</taxon>
        <taxon>Alphaproteobacteria</taxon>
        <taxon>Hyphomicrobiales</taxon>
        <taxon>Methylobacteriaceae</taxon>
        <taxon>Methylobacterium</taxon>
    </lineage>
</organism>
<dbReference type="EMBL" id="BPQP01000029">
    <property type="protein sequence ID" value="GJD94792.1"/>
    <property type="molecule type" value="Genomic_DNA"/>
</dbReference>
<reference evidence="1" key="1">
    <citation type="journal article" date="2021" name="Front. Microbiol.">
        <title>Comprehensive Comparative Genomics and Phenotyping of Methylobacterium Species.</title>
        <authorList>
            <person name="Alessa O."/>
            <person name="Ogura Y."/>
            <person name="Fujitani Y."/>
            <person name="Takami H."/>
            <person name="Hayashi T."/>
            <person name="Sahin N."/>
            <person name="Tani A."/>
        </authorList>
    </citation>
    <scope>NUCLEOTIDE SEQUENCE</scope>
    <source>
        <strain evidence="1">DSM 19015</strain>
    </source>
</reference>
<sequence>MREDKRPEADVARIMNAHKAIPPDVFQDEQHDLPFTTFGPGELQKAADNMLMQGQRVAHVGLEEVFKLPALPTPAKAKPKTVWFVHIATDDWHGWTTVHSTEEAARLFLREAQYKDLSRCHERSALEALDDDDLHELWEDDCDGMGFYEETNLS</sequence>
<evidence type="ECO:0000313" key="1">
    <source>
        <dbReference type="EMBL" id="GJD94792.1"/>
    </source>
</evidence>
<reference evidence="1" key="2">
    <citation type="submission" date="2021-08" db="EMBL/GenBank/DDBJ databases">
        <authorList>
            <person name="Tani A."/>
            <person name="Ola A."/>
            <person name="Ogura Y."/>
            <person name="Katsura K."/>
            <person name="Hayashi T."/>
        </authorList>
    </citation>
    <scope>NUCLEOTIDE SEQUENCE</scope>
    <source>
        <strain evidence="1">DSM 19015</strain>
    </source>
</reference>
<proteinExistence type="predicted"/>
<gene>
    <name evidence="1" type="ORF">OCOJLMKI_1996</name>
</gene>
<evidence type="ECO:0000313" key="2">
    <source>
        <dbReference type="Proteomes" id="UP001055125"/>
    </source>
</evidence>
<keyword evidence="2" id="KW-1185">Reference proteome</keyword>